<dbReference type="EMBL" id="NSKE01000001">
    <property type="protein sequence ID" value="PAU95497.1"/>
    <property type="molecule type" value="Genomic_DNA"/>
</dbReference>
<dbReference type="RefSeq" id="WP_095604742.1">
    <property type="nucleotide sequence ID" value="NZ_NSKE01000001.1"/>
</dbReference>
<sequence>MKSLIQTVMMISVIAVVLLTGCKQSMVISQVDYSQSIESVLQPDEDGTVEDPKHGITFNIKPIQYAETQDTSSVTTKQVRYIRGNEGYYYITAPDYKNVYVMAPEKGKLVLKETLKIGDKAIAEPAFNQRNTHIQLVNRSTGDVWKVHEESIEKEE</sequence>
<keyword evidence="2" id="KW-1185">Reference proteome</keyword>
<evidence type="ECO:0000313" key="1">
    <source>
        <dbReference type="EMBL" id="PAU95497.1"/>
    </source>
</evidence>
<organism evidence="1 2">
    <name type="scientific">Fodinibius salipaludis</name>
    <dbReference type="NCBI Taxonomy" id="2032627"/>
    <lineage>
        <taxon>Bacteria</taxon>
        <taxon>Pseudomonadati</taxon>
        <taxon>Balneolota</taxon>
        <taxon>Balneolia</taxon>
        <taxon>Balneolales</taxon>
        <taxon>Balneolaceae</taxon>
        <taxon>Fodinibius</taxon>
    </lineage>
</organism>
<accession>A0A2A2GEZ6</accession>
<evidence type="ECO:0008006" key="3">
    <source>
        <dbReference type="Google" id="ProtNLM"/>
    </source>
</evidence>
<dbReference type="OrthoDB" id="1524979at2"/>
<protein>
    <recommendedName>
        <fullName evidence="3">Lipoprotein</fullName>
    </recommendedName>
</protein>
<dbReference type="AlphaFoldDB" id="A0A2A2GEZ6"/>
<evidence type="ECO:0000313" key="2">
    <source>
        <dbReference type="Proteomes" id="UP000218831"/>
    </source>
</evidence>
<reference evidence="1 2" key="1">
    <citation type="submission" date="2017-08" db="EMBL/GenBank/DDBJ databases">
        <title>Aliifodinibius alkalisoli sp. nov., isolated from saline alkaline soil.</title>
        <authorList>
            <person name="Liu D."/>
            <person name="Zhang G."/>
        </authorList>
    </citation>
    <scope>NUCLEOTIDE SEQUENCE [LARGE SCALE GENOMIC DNA]</scope>
    <source>
        <strain evidence="1 2">WN023</strain>
    </source>
</reference>
<name>A0A2A2GEZ6_9BACT</name>
<proteinExistence type="predicted"/>
<dbReference type="Proteomes" id="UP000218831">
    <property type="component" value="Unassembled WGS sequence"/>
</dbReference>
<comment type="caution">
    <text evidence="1">The sequence shown here is derived from an EMBL/GenBank/DDBJ whole genome shotgun (WGS) entry which is preliminary data.</text>
</comment>
<dbReference type="PROSITE" id="PS51257">
    <property type="entry name" value="PROKAR_LIPOPROTEIN"/>
    <property type="match status" value="1"/>
</dbReference>
<gene>
    <name evidence="1" type="ORF">CK503_00070</name>
</gene>